<organism evidence="14">
    <name type="scientific">Neochauliodes umbratus</name>
    <dbReference type="NCBI Taxonomy" id="2900187"/>
    <lineage>
        <taxon>Eukaryota</taxon>
        <taxon>Metazoa</taxon>
        <taxon>Ecdysozoa</taxon>
        <taxon>Arthropoda</taxon>
        <taxon>Hexapoda</taxon>
        <taxon>Insecta</taxon>
        <taxon>Pterygota</taxon>
        <taxon>Neoptera</taxon>
        <taxon>Endopterygota</taxon>
        <taxon>Megaloptera</taxon>
        <taxon>Corydalidae</taxon>
        <taxon>Chauliodinae</taxon>
        <taxon>Neochauliodes</taxon>
    </lineage>
</organism>
<protein>
    <recommendedName>
        <fullName evidence="12">ATP synthase complex subunit 8</fullName>
    </recommendedName>
</protein>
<evidence type="ECO:0000256" key="11">
    <source>
        <dbReference type="ARBA" id="ARBA00023136"/>
    </source>
</evidence>
<comment type="subcellular location">
    <subcellularLocation>
        <location evidence="1 12">Mitochondrion membrane</location>
        <topology evidence="1 12">Single-pass membrane protein</topology>
    </subcellularLocation>
</comment>
<keyword evidence="5 12" id="KW-0138">CF(0)</keyword>
<accession>A0A8K1TBE4</accession>
<dbReference type="InterPro" id="IPR001421">
    <property type="entry name" value="ATP8_metazoa"/>
</dbReference>
<evidence type="ECO:0000256" key="9">
    <source>
        <dbReference type="ARBA" id="ARBA00023065"/>
    </source>
</evidence>
<evidence type="ECO:0000256" key="1">
    <source>
        <dbReference type="ARBA" id="ARBA00004304"/>
    </source>
</evidence>
<dbReference type="GO" id="GO:0015078">
    <property type="term" value="F:proton transmembrane transporter activity"/>
    <property type="evidence" value="ECO:0007669"/>
    <property type="project" value="InterPro"/>
</dbReference>
<evidence type="ECO:0000256" key="10">
    <source>
        <dbReference type="ARBA" id="ARBA00023128"/>
    </source>
</evidence>
<dbReference type="GO" id="GO:0045259">
    <property type="term" value="C:proton-transporting ATP synthase complex"/>
    <property type="evidence" value="ECO:0007669"/>
    <property type="project" value="UniProtKB-KW"/>
</dbReference>
<comment type="similarity">
    <text evidence="2 12">Belongs to the ATPase protein 8 family.</text>
</comment>
<keyword evidence="8 13" id="KW-1133">Transmembrane helix</keyword>
<dbReference type="GO" id="GO:0031966">
    <property type="term" value="C:mitochondrial membrane"/>
    <property type="evidence" value="ECO:0007669"/>
    <property type="project" value="UniProtKB-SubCell"/>
</dbReference>
<evidence type="ECO:0000256" key="4">
    <source>
        <dbReference type="ARBA" id="ARBA00022448"/>
    </source>
</evidence>
<geneLocation type="mitochondrion" evidence="14"/>
<keyword evidence="9 12" id="KW-0406">Ion transport</keyword>
<keyword evidence="10 12" id="KW-0496">Mitochondrion</keyword>
<reference evidence="14" key="1">
    <citation type="journal article" date="2021" name="Cladistics">
        <title>Similar pattern, different paths: tracing the biogeographical history of Megaloptera (Insecta: Neuropterida) using mitochondrial phylogenomics.</title>
        <authorList>
            <person name="Jiang Y."/>
            <person name="Yue L."/>
            <person name="Yang F."/>
            <person name="Gillung J.P."/>
            <person name="Winterton S.L."/>
            <person name="Price B.W."/>
            <person name="Contreras-Ramos A."/>
            <person name="Hayashi F."/>
            <person name="Aspoeck U."/>
            <person name="Aspoeck H."/>
            <person name="Yeates D.K."/>
            <person name="Yang D."/>
            <person name="Liu X."/>
        </authorList>
    </citation>
    <scope>NUCLEOTIDE SEQUENCE</scope>
    <source>
        <strain evidence="14">YL053</strain>
    </source>
</reference>
<dbReference type="GO" id="GO:0015986">
    <property type="term" value="P:proton motive force-driven ATP synthesis"/>
    <property type="evidence" value="ECO:0007669"/>
    <property type="project" value="InterPro"/>
</dbReference>
<evidence type="ECO:0000256" key="3">
    <source>
        <dbReference type="ARBA" id="ARBA00011291"/>
    </source>
</evidence>
<sequence>MPQMAPLNWLILFIFFIILFIMFNIMNYFTISPNPESSSSYNLKNYSLTWKW</sequence>
<feature type="transmembrane region" description="Helical" evidence="13">
    <location>
        <begin position="7"/>
        <end position="29"/>
    </location>
</feature>
<name>A0A8K1TBE4_9NEOP</name>
<evidence type="ECO:0000256" key="13">
    <source>
        <dbReference type="SAM" id="Phobius"/>
    </source>
</evidence>
<evidence type="ECO:0000256" key="7">
    <source>
        <dbReference type="ARBA" id="ARBA00022781"/>
    </source>
</evidence>
<dbReference type="EMBL" id="MW642330">
    <property type="protein sequence ID" value="UFZ13898.1"/>
    <property type="molecule type" value="Genomic_DNA"/>
</dbReference>
<keyword evidence="11 13" id="KW-0472">Membrane</keyword>
<comment type="subunit">
    <text evidence="3">F-type ATPases have 2 components, CF(1) - the catalytic core - and CF(0) - the membrane proton channel.</text>
</comment>
<keyword evidence="7 12" id="KW-0375">Hydrogen ion transport</keyword>
<evidence type="ECO:0000256" key="2">
    <source>
        <dbReference type="ARBA" id="ARBA00008892"/>
    </source>
</evidence>
<gene>
    <name evidence="14" type="primary">atp8</name>
</gene>
<evidence type="ECO:0000313" key="14">
    <source>
        <dbReference type="EMBL" id="UFZ13898.1"/>
    </source>
</evidence>
<keyword evidence="6 12" id="KW-0812">Transmembrane</keyword>
<evidence type="ECO:0000256" key="5">
    <source>
        <dbReference type="ARBA" id="ARBA00022547"/>
    </source>
</evidence>
<proteinExistence type="inferred from homology"/>
<keyword evidence="4 12" id="KW-0813">Transport</keyword>
<evidence type="ECO:0000256" key="8">
    <source>
        <dbReference type="ARBA" id="ARBA00022989"/>
    </source>
</evidence>
<evidence type="ECO:0000256" key="6">
    <source>
        <dbReference type="ARBA" id="ARBA00022692"/>
    </source>
</evidence>
<evidence type="ECO:0000256" key="12">
    <source>
        <dbReference type="RuleBase" id="RU003661"/>
    </source>
</evidence>
<dbReference type="AlphaFoldDB" id="A0A8K1TBE4"/>
<dbReference type="Pfam" id="PF00895">
    <property type="entry name" value="ATP-synt_8"/>
    <property type="match status" value="1"/>
</dbReference>